<dbReference type="Pfam" id="PF06985">
    <property type="entry name" value="HET"/>
    <property type="match status" value="1"/>
</dbReference>
<dbReference type="PANTHER" id="PTHR24148:SF64">
    <property type="entry name" value="HETEROKARYON INCOMPATIBILITY DOMAIN-CONTAINING PROTEIN"/>
    <property type="match status" value="1"/>
</dbReference>
<reference evidence="2" key="1">
    <citation type="journal article" date="2020" name="Stud. Mycol.">
        <title>101 Dothideomycetes genomes: a test case for predicting lifestyles and emergence of pathogens.</title>
        <authorList>
            <person name="Haridas S."/>
            <person name="Albert R."/>
            <person name="Binder M."/>
            <person name="Bloem J."/>
            <person name="Labutti K."/>
            <person name="Salamov A."/>
            <person name="Andreopoulos B."/>
            <person name="Baker S."/>
            <person name="Barry K."/>
            <person name="Bills G."/>
            <person name="Bluhm B."/>
            <person name="Cannon C."/>
            <person name="Castanera R."/>
            <person name="Culley D."/>
            <person name="Daum C."/>
            <person name="Ezra D."/>
            <person name="Gonzalez J."/>
            <person name="Henrissat B."/>
            <person name="Kuo A."/>
            <person name="Liang C."/>
            <person name="Lipzen A."/>
            <person name="Lutzoni F."/>
            <person name="Magnuson J."/>
            <person name="Mondo S."/>
            <person name="Nolan M."/>
            <person name="Ohm R."/>
            <person name="Pangilinan J."/>
            <person name="Park H.-J."/>
            <person name="Ramirez L."/>
            <person name="Alfaro M."/>
            <person name="Sun H."/>
            <person name="Tritt A."/>
            <person name="Yoshinaga Y."/>
            <person name="Zwiers L.-H."/>
            <person name="Turgeon B."/>
            <person name="Goodwin S."/>
            <person name="Spatafora J."/>
            <person name="Crous P."/>
            <person name="Grigoriev I."/>
        </authorList>
    </citation>
    <scope>NUCLEOTIDE SEQUENCE</scope>
    <source>
        <strain evidence="2">CBS 110217</strain>
    </source>
</reference>
<name>A0A9P4H2R6_9PLEO</name>
<dbReference type="OrthoDB" id="3553147at2759"/>
<feature type="non-terminal residue" evidence="2">
    <location>
        <position position="219"/>
    </location>
</feature>
<dbReference type="AlphaFoldDB" id="A0A9P4H2R6"/>
<evidence type="ECO:0000313" key="3">
    <source>
        <dbReference type="Proteomes" id="UP000799777"/>
    </source>
</evidence>
<comment type="caution">
    <text evidence="2">The sequence shown here is derived from an EMBL/GenBank/DDBJ whole genome shotgun (WGS) entry which is preliminary data.</text>
</comment>
<keyword evidence="3" id="KW-1185">Reference proteome</keyword>
<evidence type="ECO:0000313" key="2">
    <source>
        <dbReference type="EMBL" id="KAF2026269.1"/>
    </source>
</evidence>
<dbReference type="InterPro" id="IPR010730">
    <property type="entry name" value="HET"/>
</dbReference>
<dbReference type="Proteomes" id="UP000799777">
    <property type="component" value="Unassembled WGS sequence"/>
</dbReference>
<accession>A0A9P4H2R6</accession>
<dbReference type="InterPro" id="IPR052895">
    <property type="entry name" value="HetReg/Transcr_Mod"/>
</dbReference>
<gene>
    <name evidence="2" type="ORF">EK21DRAFT_74486</name>
</gene>
<sequence length="219" mass="24983">MDQVSADESGSSCAPTPAFCIKDSDDFSRPGTEPEQHVPLENNRRPWLTTPLNPKRSFIRVLKLQQGSDNDHLVCELSVVDLDEKPHYEVLSYVWGDATITEEITVAGVPLQATRNLADFLRCLRLSNGERVVWADAICIDQSNQEEKSHQIGLMTDIYRHATDAHVWFGSFNSDACDSGGRQYKVNRAWLMVIDCIRWLLLRPWWSRVWTLQEAVLPK</sequence>
<proteinExistence type="predicted"/>
<protein>
    <submittedName>
        <fullName evidence="2">HET-domain-containing protein</fullName>
    </submittedName>
</protein>
<evidence type="ECO:0000259" key="1">
    <source>
        <dbReference type="Pfam" id="PF06985"/>
    </source>
</evidence>
<feature type="domain" description="Heterokaryon incompatibility" evidence="1">
    <location>
        <begin position="88"/>
        <end position="214"/>
    </location>
</feature>
<organism evidence="2 3">
    <name type="scientific">Setomelanomma holmii</name>
    <dbReference type="NCBI Taxonomy" id="210430"/>
    <lineage>
        <taxon>Eukaryota</taxon>
        <taxon>Fungi</taxon>
        <taxon>Dikarya</taxon>
        <taxon>Ascomycota</taxon>
        <taxon>Pezizomycotina</taxon>
        <taxon>Dothideomycetes</taxon>
        <taxon>Pleosporomycetidae</taxon>
        <taxon>Pleosporales</taxon>
        <taxon>Pleosporineae</taxon>
        <taxon>Phaeosphaeriaceae</taxon>
        <taxon>Setomelanomma</taxon>
    </lineage>
</organism>
<dbReference type="EMBL" id="ML978246">
    <property type="protein sequence ID" value="KAF2026269.1"/>
    <property type="molecule type" value="Genomic_DNA"/>
</dbReference>
<dbReference type="PANTHER" id="PTHR24148">
    <property type="entry name" value="ANKYRIN REPEAT DOMAIN-CONTAINING PROTEIN 39 HOMOLOG-RELATED"/>
    <property type="match status" value="1"/>
</dbReference>